<feature type="transmembrane region" description="Helical" evidence="1">
    <location>
        <begin position="48"/>
        <end position="66"/>
    </location>
</feature>
<accession>A0A1I2TJF1</accession>
<dbReference type="AlphaFoldDB" id="A0A1I2TJF1"/>
<gene>
    <name evidence="2" type="ORF">SAMN04487988_10668</name>
</gene>
<dbReference type="GO" id="GO:0005886">
    <property type="term" value="C:plasma membrane"/>
    <property type="evidence" value="ECO:0007669"/>
    <property type="project" value="UniProtKB-SubCell"/>
</dbReference>
<keyword evidence="3" id="KW-1185">Reference proteome</keyword>
<dbReference type="Proteomes" id="UP000199642">
    <property type="component" value="Unassembled WGS sequence"/>
</dbReference>
<feature type="transmembrane region" description="Helical" evidence="1">
    <location>
        <begin position="17"/>
        <end position="36"/>
    </location>
</feature>
<feature type="transmembrane region" description="Helical" evidence="1">
    <location>
        <begin position="184"/>
        <end position="211"/>
    </location>
</feature>
<keyword evidence="1" id="KW-0812">Transmembrane</keyword>
<feature type="transmembrane region" description="Helical" evidence="1">
    <location>
        <begin position="340"/>
        <end position="362"/>
    </location>
</feature>
<sequence>MVVGIYFLGYRVVRTEFSLVLSLYSSLFGLMIFWFFYSKKRTVDWKAVFLVGFILRLVLFPSIPLWSEDFARFLWDGELLNLGFNPYLNTPNQWVQLHSEDFSAYLALLYDRMNSPGYYSVYTPFNQFFFWLGAKLGGGSLIPGLLVLKGILIIGEIAVFFLLKSLLIRFGIGSQKLIFYWLNPFVILEVIGNLHFEGLVLLFLLAVLFGLERKHRLVSASFLAFAVGLKLVPLILAPGFLRIRSKQPWFWMGLGVISLVLFLPLLIDQSWRNFFQSLGLYQGKFEFNASIYYLGREVGYWIEGYNTIAYLTKGLSALTLLLILFLAFKKKINQTKDWIELWIGCYWIYLLLQPVVHPWYLIPGLGLSILTKKIGFLVWSLAVILSYQAYGNHCNVEYPIVLVLEYSLVCVGLIYDYRQHYFTFPIKLLKK</sequence>
<feature type="transmembrane region" description="Helical" evidence="1">
    <location>
        <begin position="249"/>
        <end position="267"/>
    </location>
</feature>
<name>A0A1I2TJF1_9BACT</name>
<reference evidence="3" key="1">
    <citation type="submission" date="2016-10" db="EMBL/GenBank/DDBJ databases">
        <authorList>
            <person name="Varghese N."/>
            <person name="Submissions S."/>
        </authorList>
    </citation>
    <scope>NUCLEOTIDE SEQUENCE [LARGE SCALE GENOMIC DNA]</scope>
    <source>
        <strain evidence="3">DSM 19315</strain>
    </source>
</reference>
<evidence type="ECO:0000313" key="2">
    <source>
        <dbReference type="EMBL" id="SFG65042.1"/>
    </source>
</evidence>
<dbReference type="STRING" id="435880.SAMN04487988_10668"/>
<organism evidence="2 3">
    <name type="scientific">Algoriphagus hitonicola</name>
    <dbReference type="NCBI Taxonomy" id="435880"/>
    <lineage>
        <taxon>Bacteria</taxon>
        <taxon>Pseudomonadati</taxon>
        <taxon>Bacteroidota</taxon>
        <taxon>Cytophagia</taxon>
        <taxon>Cytophagales</taxon>
        <taxon>Cyclobacteriaceae</taxon>
        <taxon>Algoriphagus</taxon>
    </lineage>
</organism>
<feature type="transmembrane region" description="Helical" evidence="1">
    <location>
        <begin position="217"/>
        <end position="237"/>
    </location>
</feature>
<dbReference type="Pfam" id="PF26314">
    <property type="entry name" value="MptA_B_family"/>
    <property type="match status" value="1"/>
</dbReference>
<feature type="transmembrane region" description="Helical" evidence="1">
    <location>
        <begin position="141"/>
        <end position="163"/>
    </location>
</feature>
<feature type="transmembrane region" description="Helical" evidence="1">
    <location>
        <begin position="308"/>
        <end position="328"/>
    </location>
</feature>
<keyword evidence="1" id="KW-1133">Transmembrane helix</keyword>
<evidence type="ECO:0000256" key="1">
    <source>
        <dbReference type="SAM" id="Phobius"/>
    </source>
</evidence>
<evidence type="ECO:0008006" key="4">
    <source>
        <dbReference type="Google" id="ProtNLM"/>
    </source>
</evidence>
<proteinExistence type="predicted"/>
<evidence type="ECO:0000313" key="3">
    <source>
        <dbReference type="Proteomes" id="UP000199642"/>
    </source>
</evidence>
<dbReference type="EMBL" id="FOPC01000006">
    <property type="protein sequence ID" value="SFG65042.1"/>
    <property type="molecule type" value="Genomic_DNA"/>
</dbReference>
<feature type="transmembrane region" description="Helical" evidence="1">
    <location>
        <begin position="398"/>
        <end position="415"/>
    </location>
</feature>
<protein>
    <recommendedName>
        <fullName evidence="4">Mannosyltransferase related to Gpi18</fullName>
    </recommendedName>
</protein>
<dbReference type="GO" id="GO:0016758">
    <property type="term" value="F:hexosyltransferase activity"/>
    <property type="evidence" value="ECO:0007669"/>
    <property type="project" value="InterPro"/>
</dbReference>
<keyword evidence="1" id="KW-0472">Membrane</keyword>